<dbReference type="AlphaFoldDB" id="A0ABC8SNW2"/>
<gene>
    <name evidence="2" type="ORF">ILEXP_LOCUS16582</name>
    <name evidence="3" type="ORF">ILEXP_LOCUS16584</name>
    <name evidence="4" type="ORF">ILEXP_LOCUS27228</name>
</gene>
<evidence type="ECO:0000313" key="5">
    <source>
        <dbReference type="Proteomes" id="UP001642360"/>
    </source>
</evidence>
<accession>A0ABC8SNW2</accession>
<dbReference type="Proteomes" id="UP001642360">
    <property type="component" value="Unassembled WGS sequence"/>
</dbReference>
<keyword evidence="1" id="KW-0472">Membrane</keyword>
<proteinExistence type="predicted"/>
<evidence type="ECO:0000313" key="3">
    <source>
        <dbReference type="EMBL" id="CAK9148621.1"/>
    </source>
</evidence>
<dbReference type="EMBL" id="CAUOFW020001771">
    <property type="protein sequence ID" value="CAK9148621.1"/>
    <property type="molecule type" value="Genomic_DNA"/>
</dbReference>
<evidence type="ECO:0000313" key="4">
    <source>
        <dbReference type="EMBL" id="CAK9158575.1"/>
    </source>
</evidence>
<evidence type="ECO:0000313" key="2">
    <source>
        <dbReference type="EMBL" id="CAK9148619.1"/>
    </source>
</evidence>
<keyword evidence="1" id="KW-1133">Transmembrane helix</keyword>
<name>A0ABC8SNW2_9AQUA</name>
<sequence length="70" mass="8132">MEVLKGSITEKNKEKTWVLIGTICGFLVVLMLVVAILLGWRKMWIKKRKREEEEGVFSVTRLERPGGDER</sequence>
<protein>
    <submittedName>
        <fullName evidence="4">Uncharacterized protein</fullName>
    </submittedName>
</protein>
<organism evidence="4 5">
    <name type="scientific">Ilex paraguariensis</name>
    <name type="common">yerba mate</name>
    <dbReference type="NCBI Taxonomy" id="185542"/>
    <lineage>
        <taxon>Eukaryota</taxon>
        <taxon>Viridiplantae</taxon>
        <taxon>Streptophyta</taxon>
        <taxon>Embryophyta</taxon>
        <taxon>Tracheophyta</taxon>
        <taxon>Spermatophyta</taxon>
        <taxon>Magnoliopsida</taxon>
        <taxon>eudicotyledons</taxon>
        <taxon>Gunneridae</taxon>
        <taxon>Pentapetalae</taxon>
        <taxon>asterids</taxon>
        <taxon>campanulids</taxon>
        <taxon>Aquifoliales</taxon>
        <taxon>Aquifoliaceae</taxon>
        <taxon>Ilex</taxon>
    </lineage>
</organism>
<dbReference type="EMBL" id="CAUOFW020003208">
    <property type="protein sequence ID" value="CAK9158575.1"/>
    <property type="molecule type" value="Genomic_DNA"/>
</dbReference>
<dbReference type="EMBL" id="CAUOFW020001771">
    <property type="protein sequence ID" value="CAK9148619.1"/>
    <property type="molecule type" value="Genomic_DNA"/>
</dbReference>
<keyword evidence="1" id="KW-0812">Transmembrane</keyword>
<reference evidence="4 5" key="1">
    <citation type="submission" date="2024-02" db="EMBL/GenBank/DDBJ databases">
        <authorList>
            <person name="Vignale AGUSTIN F."/>
            <person name="Sosa J E."/>
            <person name="Modenutti C."/>
        </authorList>
    </citation>
    <scope>NUCLEOTIDE SEQUENCE [LARGE SCALE GENOMIC DNA]</scope>
</reference>
<keyword evidence="5" id="KW-1185">Reference proteome</keyword>
<comment type="caution">
    <text evidence="4">The sequence shown here is derived from an EMBL/GenBank/DDBJ whole genome shotgun (WGS) entry which is preliminary data.</text>
</comment>
<evidence type="ECO:0000256" key="1">
    <source>
        <dbReference type="SAM" id="Phobius"/>
    </source>
</evidence>
<feature type="transmembrane region" description="Helical" evidence="1">
    <location>
        <begin position="17"/>
        <end position="40"/>
    </location>
</feature>